<evidence type="ECO:0000256" key="1">
    <source>
        <dbReference type="SAM" id="MobiDB-lite"/>
    </source>
</evidence>
<accession>A0A2V1DR23</accession>
<dbReference type="OrthoDB" id="5413829at2759"/>
<proteinExistence type="predicted"/>
<gene>
    <name evidence="2" type="ORF">DM02DRAFT_614419</name>
</gene>
<protein>
    <submittedName>
        <fullName evidence="2">Uncharacterized protein</fullName>
    </submittedName>
</protein>
<dbReference type="Gene3D" id="6.10.250.2790">
    <property type="match status" value="1"/>
</dbReference>
<evidence type="ECO:0000313" key="2">
    <source>
        <dbReference type="EMBL" id="PVI00322.1"/>
    </source>
</evidence>
<feature type="compositionally biased region" description="Low complexity" evidence="1">
    <location>
        <begin position="143"/>
        <end position="154"/>
    </location>
</feature>
<sequence>MAVPSEPTVLSKSPHVSDPTLAPFLQPQFDPAEYLNSTLPNLSLSTVSSRPLKQGTSVTLSELSSQTSDLLSQLNAHTTRLSAILTQLTDDILRSGARLAYEVEVLRGETLGLTETLSDTLAPSIKNFVPGGISLELPKPTDETTTINEDTNPTSEETDVPPQKDEDPNTTTTAPPYITHLETLTLVRTRLDTVIKTFGEAMHWTLPPSEISLTSSLISVSAPSTSADPSSSDAPTREQKGKEFAAALRTEIADLLMGEDGVEAARVRVQALRDLAGVWKGTVEEKARTRFVEGLAKMVEERVRSLEVERERASARVAGRSVGGKRDVGSANAGKSEATAGSNATQQRSGGGGFLDNLQRIRESYI</sequence>
<feature type="region of interest" description="Disordered" evidence="1">
    <location>
        <begin position="133"/>
        <end position="176"/>
    </location>
</feature>
<dbReference type="EMBL" id="KZ805375">
    <property type="protein sequence ID" value="PVI00322.1"/>
    <property type="molecule type" value="Genomic_DNA"/>
</dbReference>
<feature type="region of interest" description="Disordered" evidence="1">
    <location>
        <begin position="317"/>
        <end position="355"/>
    </location>
</feature>
<organism evidence="2 3">
    <name type="scientific">Periconia macrospinosa</name>
    <dbReference type="NCBI Taxonomy" id="97972"/>
    <lineage>
        <taxon>Eukaryota</taxon>
        <taxon>Fungi</taxon>
        <taxon>Dikarya</taxon>
        <taxon>Ascomycota</taxon>
        <taxon>Pezizomycotina</taxon>
        <taxon>Dothideomycetes</taxon>
        <taxon>Pleosporomycetidae</taxon>
        <taxon>Pleosporales</taxon>
        <taxon>Massarineae</taxon>
        <taxon>Periconiaceae</taxon>
        <taxon>Periconia</taxon>
    </lineage>
</organism>
<reference evidence="2 3" key="1">
    <citation type="journal article" date="2018" name="Sci. Rep.">
        <title>Comparative genomics provides insights into the lifestyle and reveals functional heterogeneity of dark septate endophytic fungi.</title>
        <authorList>
            <person name="Knapp D.G."/>
            <person name="Nemeth J.B."/>
            <person name="Barry K."/>
            <person name="Hainaut M."/>
            <person name="Henrissat B."/>
            <person name="Johnson J."/>
            <person name="Kuo A."/>
            <person name="Lim J.H.P."/>
            <person name="Lipzen A."/>
            <person name="Nolan M."/>
            <person name="Ohm R.A."/>
            <person name="Tamas L."/>
            <person name="Grigoriev I.V."/>
            <person name="Spatafora J.W."/>
            <person name="Nagy L.G."/>
            <person name="Kovacs G.M."/>
        </authorList>
    </citation>
    <scope>NUCLEOTIDE SEQUENCE [LARGE SCALE GENOMIC DNA]</scope>
    <source>
        <strain evidence="2 3">DSE2036</strain>
    </source>
</reference>
<evidence type="ECO:0000313" key="3">
    <source>
        <dbReference type="Proteomes" id="UP000244855"/>
    </source>
</evidence>
<name>A0A2V1DR23_9PLEO</name>
<dbReference type="STRING" id="97972.A0A2V1DR23"/>
<keyword evidence="3" id="KW-1185">Reference proteome</keyword>
<dbReference type="Proteomes" id="UP000244855">
    <property type="component" value="Unassembled WGS sequence"/>
</dbReference>
<feature type="compositionally biased region" description="Polar residues" evidence="1">
    <location>
        <begin position="339"/>
        <end position="348"/>
    </location>
</feature>
<dbReference type="AlphaFoldDB" id="A0A2V1DR23"/>